<evidence type="ECO:0000256" key="6">
    <source>
        <dbReference type="SAM" id="MobiDB-lite"/>
    </source>
</evidence>
<proteinExistence type="predicted"/>
<name>A0ABP0YRT4_9ROSI</name>
<gene>
    <name evidence="7" type="ORF">CITCOLO1_LOCUS13861</name>
</gene>
<dbReference type="PANTHER" id="PTHR24009">
    <property type="entry name" value="RNA-BINDING (RRM/RBD/RNP MOTIFS)"/>
    <property type="match status" value="1"/>
</dbReference>
<evidence type="ECO:0000313" key="7">
    <source>
        <dbReference type="EMBL" id="CAK9321771.1"/>
    </source>
</evidence>
<evidence type="ECO:0000256" key="2">
    <source>
        <dbReference type="ARBA" id="ARBA00022771"/>
    </source>
</evidence>
<keyword evidence="1" id="KW-0479">Metal-binding</keyword>
<keyword evidence="5" id="KW-0238">DNA-binding</keyword>
<evidence type="ECO:0000256" key="3">
    <source>
        <dbReference type="ARBA" id="ARBA00022833"/>
    </source>
</evidence>
<keyword evidence="3" id="KW-0862">Zinc</keyword>
<keyword evidence="4" id="KW-0694">RNA-binding</keyword>
<reference evidence="7 8" key="1">
    <citation type="submission" date="2024-03" db="EMBL/GenBank/DDBJ databases">
        <authorList>
            <person name="Gkanogiannis A."/>
            <person name="Becerra Lopez-Lavalle L."/>
        </authorList>
    </citation>
    <scope>NUCLEOTIDE SEQUENCE [LARGE SCALE GENOMIC DNA]</scope>
</reference>
<dbReference type="PANTHER" id="PTHR24009:SF0">
    <property type="entry name" value="ZINC FINGER CCCH DOMAIN-CONTAINING PROTEIN 18"/>
    <property type="match status" value="1"/>
</dbReference>
<dbReference type="EMBL" id="OZ021739">
    <property type="protein sequence ID" value="CAK9321771.1"/>
    <property type="molecule type" value="Genomic_DNA"/>
</dbReference>
<evidence type="ECO:0000256" key="1">
    <source>
        <dbReference type="ARBA" id="ARBA00022723"/>
    </source>
</evidence>
<sequence length="202" mass="23446">MFGFVTFHSIETVKLILSDDSEHLICGARVLVKPYREKSKLLERKYHERIEQQQQDYFSSHYNNLESEQLHSNPRGYDFSSTMLRLRMEEQQQQQQQCALERSLSEMTLIQKSVVNQPYFSYQMNELKLPVPEATERFDHLMDILNVLKSGSGSSSSSSSITDDNKPPRNMTDWNHIELNNLQSEGYNLPESPFESSTGNNT</sequence>
<evidence type="ECO:0008006" key="9">
    <source>
        <dbReference type="Google" id="ProtNLM"/>
    </source>
</evidence>
<evidence type="ECO:0000256" key="5">
    <source>
        <dbReference type="ARBA" id="ARBA00023125"/>
    </source>
</evidence>
<evidence type="ECO:0000256" key="4">
    <source>
        <dbReference type="ARBA" id="ARBA00022884"/>
    </source>
</evidence>
<keyword evidence="8" id="KW-1185">Reference proteome</keyword>
<keyword evidence="2" id="KW-0863">Zinc-finger</keyword>
<feature type="region of interest" description="Disordered" evidence="6">
    <location>
        <begin position="149"/>
        <end position="173"/>
    </location>
</feature>
<organism evidence="7 8">
    <name type="scientific">Citrullus colocynthis</name>
    <name type="common">colocynth</name>
    <dbReference type="NCBI Taxonomy" id="252529"/>
    <lineage>
        <taxon>Eukaryota</taxon>
        <taxon>Viridiplantae</taxon>
        <taxon>Streptophyta</taxon>
        <taxon>Embryophyta</taxon>
        <taxon>Tracheophyta</taxon>
        <taxon>Spermatophyta</taxon>
        <taxon>Magnoliopsida</taxon>
        <taxon>eudicotyledons</taxon>
        <taxon>Gunneridae</taxon>
        <taxon>Pentapetalae</taxon>
        <taxon>rosids</taxon>
        <taxon>fabids</taxon>
        <taxon>Cucurbitales</taxon>
        <taxon>Cucurbitaceae</taxon>
        <taxon>Benincaseae</taxon>
        <taxon>Citrullus</taxon>
    </lineage>
</organism>
<evidence type="ECO:0000313" key="8">
    <source>
        <dbReference type="Proteomes" id="UP001642487"/>
    </source>
</evidence>
<accession>A0ABP0YRT4</accession>
<feature type="compositionally biased region" description="Low complexity" evidence="6">
    <location>
        <begin position="150"/>
        <end position="160"/>
    </location>
</feature>
<protein>
    <recommendedName>
        <fullName evidence="9">RRM domain-containing protein</fullName>
    </recommendedName>
</protein>
<dbReference type="Proteomes" id="UP001642487">
    <property type="component" value="Chromosome 5"/>
</dbReference>